<evidence type="ECO:0000256" key="1">
    <source>
        <dbReference type="SAM" id="Phobius"/>
    </source>
</evidence>
<evidence type="ECO:0000313" key="3">
    <source>
        <dbReference type="Proteomes" id="UP000642748"/>
    </source>
</evidence>
<accession>A0A8J3R291</accession>
<keyword evidence="1" id="KW-0472">Membrane</keyword>
<comment type="caution">
    <text evidence="2">The sequence shown here is derived from an EMBL/GenBank/DDBJ whole genome shotgun (WGS) entry which is preliminary data.</text>
</comment>
<evidence type="ECO:0000313" key="2">
    <source>
        <dbReference type="EMBL" id="GIH18861.1"/>
    </source>
</evidence>
<keyword evidence="3" id="KW-1185">Reference proteome</keyword>
<feature type="transmembrane region" description="Helical" evidence="1">
    <location>
        <begin position="70"/>
        <end position="92"/>
    </location>
</feature>
<protein>
    <submittedName>
        <fullName evidence="2">Uncharacterized protein</fullName>
    </submittedName>
</protein>
<organism evidence="2 3">
    <name type="scientific">Rugosimonospora africana</name>
    <dbReference type="NCBI Taxonomy" id="556532"/>
    <lineage>
        <taxon>Bacteria</taxon>
        <taxon>Bacillati</taxon>
        <taxon>Actinomycetota</taxon>
        <taxon>Actinomycetes</taxon>
        <taxon>Micromonosporales</taxon>
        <taxon>Micromonosporaceae</taxon>
        <taxon>Rugosimonospora</taxon>
    </lineage>
</organism>
<dbReference type="RefSeq" id="WP_203922356.1">
    <property type="nucleotide sequence ID" value="NZ_BONZ01000073.1"/>
</dbReference>
<reference evidence="2" key="1">
    <citation type="submission" date="2021-01" db="EMBL/GenBank/DDBJ databases">
        <title>Whole genome shotgun sequence of Rugosimonospora africana NBRC 104875.</title>
        <authorList>
            <person name="Komaki H."/>
            <person name="Tamura T."/>
        </authorList>
    </citation>
    <scope>NUCLEOTIDE SEQUENCE</scope>
    <source>
        <strain evidence="2">NBRC 104875</strain>
    </source>
</reference>
<dbReference type="Proteomes" id="UP000642748">
    <property type="component" value="Unassembled WGS sequence"/>
</dbReference>
<dbReference type="EMBL" id="BONZ01000073">
    <property type="protein sequence ID" value="GIH18861.1"/>
    <property type="molecule type" value="Genomic_DNA"/>
</dbReference>
<dbReference type="AlphaFoldDB" id="A0A8J3R291"/>
<name>A0A8J3R291_9ACTN</name>
<proteinExistence type="predicted"/>
<gene>
    <name evidence="2" type="ORF">Raf01_70330</name>
</gene>
<sequence>MNQLTDSALARLRAADPAPARPDVQSPGARAMLDRVLSEKAVTENAVTEKVVTEKLVRPPAGFSTAGRRVAIGAAGAAAIVAVSALAVVAPWSPGQPASAYTVDKGPDGSVYVTVRLAQLKDPAKLNAELIRARANTLVMHMVPERRCATQPAIDAAFQLPSDATAEQRAAQKAKLPLTYELRGGEVSIDIQPSRIPSGDTLVIGYEFLSGPRGRTSLVRPVVVSAVPPCLAGPEAGALPTPH</sequence>
<keyword evidence="1" id="KW-0812">Transmembrane</keyword>
<keyword evidence="1" id="KW-1133">Transmembrane helix</keyword>